<dbReference type="InterPro" id="IPR019832">
    <property type="entry name" value="Mn/Fe_SOD_C"/>
</dbReference>
<evidence type="ECO:0000313" key="12">
    <source>
        <dbReference type="EMBL" id="VDK85049.1"/>
    </source>
</evidence>
<evidence type="ECO:0000256" key="4">
    <source>
        <dbReference type="ARBA" id="ARBA00022723"/>
    </source>
</evidence>
<reference evidence="14" key="1">
    <citation type="submission" date="2016-06" db="UniProtKB">
        <authorList>
            <consortium name="WormBaseParasite"/>
        </authorList>
    </citation>
    <scope>IDENTIFICATION</scope>
</reference>
<evidence type="ECO:0000256" key="8">
    <source>
        <dbReference type="PIRSR" id="PIRSR000349-1"/>
    </source>
</evidence>
<dbReference type="Pfam" id="PF00081">
    <property type="entry name" value="Sod_Fe_N"/>
    <property type="match status" value="1"/>
</dbReference>
<dbReference type="Pfam" id="PF02777">
    <property type="entry name" value="Sod_Fe_C"/>
    <property type="match status" value="1"/>
</dbReference>
<evidence type="ECO:0000256" key="9">
    <source>
        <dbReference type="RuleBase" id="RU000414"/>
    </source>
</evidence>
<comment type="similarity">
    <text evidence="2 9">Belongs to the iron/manganese superoxide dismutase family.</text>
</comment>
<dbReference type="EMBL" id="UYRW01002422">
    <property type="protein sequence ID" value="VDK85049.1"/>
    <property type="molecule type" value="Genomic_DNA"/>
</dbReference>
<keyword evidence="6" id="KW-0464">Manganese</keyword>
<dbReference type="InterPro" id="IPR019833">
    <property type="entry name" value="Mn/Fe_SOD_BS"/>
</dbReference>
<reference evidence="12 13" key="2">
    <citation type="submission" date="2018-08" db="EMBL/GenBank/DDBJ databases">
        <authorList>
            <person name="Laetsch R D."/>
            <person name="Stevens L."/>
            <person name="Kumar S."/>
            <person name="Blaxter L. M."/>
        </authorList>
    </citation>
    <scope>NUCLEOTIDE SEQUENCE [LARGE SCALE GENOMIC DNA]</scope>
</reference>
<comment type="function">
    <text evidence="9">Destroys radicals which are normally produced within the cells and which are toxic to biological systems.</text>
</comment>
<keyword evidence="5 9" id="KW-0560">Oxidoreductase</keyword>
<comment type="function">
    <text evidence="1">Destroys superoxide anion radicals which are normally produced within the cells and which are toxic to biological systems.</text>
</comment>
<dbReference type="SUPFAM" id="SSF54719">
    <property type="entry name" value="Fe,Mn superoxide dismutase (SOD), C-terminal domain"/>
    <property type="match status" value="1"/>
</dbReference>
<comment type="catalytic activity">
    <reaction evidence="7 9">
        <text>2 superoxide + 2 H(+) = H2O2 + O2</text>
        <dbReference type="Rhea" id="RHEA:20696"/>
        <dbReference type="ChEBI" id="CHEBI:15378"/>
        <dbReference type="ChEBI" id="CHEBI:15379"/>
        <dbReference type="ChEBI" id="CHEBI:16240"/>
        <dbReference type="ChEBI" id="CHEBI:18421"/>
        <dbReference type="EC" id="1.15.1.1"/>
    </reaction>
</comment>
<dbReference type="InterPro" id="IPR019831">
    <property type="entry name" value="Mn/Fe_SOD_N"/>
</dbReference>
<dbReference type="PANTHER" id="PTHR11404">
    <property type="entry name" value="SUPEROXIDE DISMUTASE 2"/>
    <property type="match status" value="1"/>
</dbReference>
<protein>
    <recommendedName>
        <fullName evidence="3 9">Superoxide dismutase</fullName>
        <ecNumber evidence="3 9">1.15.1.1</ecNumber>
    </recommendedName>
</protein>
<dbReference type="PANTHER" id="PTHR11404:SF6">
    <property type="entry name" value="SUPEROXIDE DISMUTASE [MN], MITOCHONDRIAL"/>
    <property type="match status" value="1"/>
</dbReference>
<evidence type="ECO:0000313" key="14">
    <source>
        <dbReference type="WBParaSite" id="nOo.2.0.1.t07135-RA"/>
    </source>
</evidence>
<dbReference type="InterPro" id="IPR050265">
    <property type="entry name" value="Fe/Mn_Superoxide_Dismutase"/>
</dbReference>
<evidence type="ECO:0000256" key="1">
    <source>
        <dbReference type="ARBA" id="ARBA00002170"/>
    </source>
</evidence>
<accession>A0A182EGB4</accession>
<dbReference type="Proteomes" id="UP000271087">
    <property type="component" value="Unassembled WGS sequence"/>
</dbReference>
<evidence type="ECO:0000256" key="5">
    <source>
        <dbReference type="ARBA" id="ARBA00023002"/>
    </source>
</evidence>
<dbReference type="SUPFAM" id="SSF46609">
    <property type="entry name" value="Fe,Mn superoxide dismutase (SOD), N-terminal domain"/>
    <property type="match status" value="1"/>
</dbReference>
<evidence type="ECO:0000256" key="2">
    <source>
        <dbReference type="ARBA" id="ARBA00008714"/>
    </source>
</evidence>
<dbReference type="FunFam" id="1.10.287.990:FF:000001">
    <property type="entry name" value="Superoxide dismutase"/>
    <property type="match status" value="1"/>
</dbReference>
<name>A0A182EGB4_ONCOC</name>
<dbReference type="STRING" id="42157.A0A182EGB4"/>
<dbReference type="EC" id="1.15.1.1" evidence="3 9"/>
<keyword evidence="4 8" id="KW-0479">Metal-binding</keyword>
<dbReference type="Gene3D" id="3.55.40.20">
    <property type="entry name" value="Iron/manganese superoxide dismutase, C-terminal domain"/>
    <property type="match status" value="1"/>
</dbReference>
<dbReference type="PROSITE" id="PS00088">
    <property type="entry name" value="SOD_MN"/>
    <property type="match status" value="1"/>
</dbReference>
<dbReference type="FunFam" id="3.55.40.20:FF:000004">
    <property type="entry name" value="Superoxide dismutase [Fe]"/>
    <property type="match status" value="1"/>
</dbReference>
<evidence type="ECO:0000256" key="3">
    <source>
        <dbReference type="ARBA" id="ARBA00012682"/>
    </source>
</evidence>
<sequence>MEGKEGNSDGRSSGAKMRAARLELLMNLIIGVAGRLLVGKNYCLNTQRLKHVLPDLPYDYGALEPILSAEIMQVHHGKHHAAYVNALNQAEEKVKEALAKGDTQAAVAGTKLMNFNTGGHINHTLFWEGLTAVKNSGEPNSELMTAIKKDFGSLETMIDKLNAKTIAIQGSGWGWLAYDKEMKRLQLACCPNQDLLEPTTGLIPLFCIDVWEHAYYLQYKNLRPDFVKAIWKIANWKIISDRYIKARG</sequence>
<keyword evidence="13" id="KW-1185">Reference proteome</keyword>
<dbReference type="OrthoDB" id="239262at2759"/>
<evidence type="ECO:0000259" key="11">
    <source>
        <dbReference type="Pfam" id="PF02777"/>
    </source>
</evidence>
<dbReference type="PRINTS" id="PR01703">
    <property type="entry name" value="MNSODISMTASE"/>
</dbReference>
<dbReference type="WBParaSite" id="nOo.2.0.1.t07135-RA">
    <property type="protein sequence ID" value="nOo.2.0.1.t07135-RA"/>
    <property type="gene ID" value="nOo.2.0.1.g07135"/>
</dbReference>
<organism evidence="14">
    <name type="scientific">Onchocerca ochengi</name>
    <name type="common">Filarial nematode worm</name>
    <dbReference type="NCBI Taxonomy" id="42157"/>
    <lineage>
        <taxon>Eukaryota</taxon>
        <taxon>Metazoa</taxon>
        <taxon>Ecdysozoa</taxon>
        <taxon>Nematoda</taxon>
        <taxon>Chromadorea</taxon>
        <taxon>Rhabditida</taxon>
        <taxon>Spirurina</taxon>
        <taxon>Spiruromorpha</taxon>
        <taxon>Filarioidea</taxon>
        <taxon>Onchocercidae</taxon>
        <taxon>Onchocerca</taxon>
    </lineage>
</organism>
<dbReference type="InterPro" id="IPR001189">
    <property type="entry name" value="Mn/Fe_SOD"/>
</dbReference>
<feature type="binding site" evidence="8">
    <location>
        <position position="75"/>
    </location>
    <ligand>
        <name>Mn(2+)</name>
        <dbReference type="ChEBI" id="CHEBI:29035"/>
    </ligand>
</feature>
<feature type="domain" description="Manganese/iron superoxide dismutase C-terminal" evidence="11">
    <location>
        <begin position="140"/>
        <end position="241"/>
    </location>
</feature>
<dbReference type="GO" id="GO:0005739">
    <property type="term" value="C:mitochondrion"/>
    <property type="evidence" value="ECO:0007669"/>
    <property type="project" value="TreeGrafter"/>
</dbReference>
<dbReference type="InterPro" id="IPR036314">
    <property type="entry name" value="SOD_C_sf"/>
</dbReference>
<dbReference type="PIRSF" id="PIRSF000349">
    <property type="entry name" value="SODismutase"/>
    <property type="match status" value="1"/>
</dbReference>
<dbReference type="InterPro" id="IPR036324">
    <property type="entry name" value="Mn/Fe_SOD_N_sf"/>
</dbReference>
<evidence type="ECO:0000259" key="10">
    <source>
        <dbReference type="Pfam" id="PF00081"/>
    </source>
</evidence>
<dbReference type="GO" id="GO:0030145">
    <property type="term" value="F:manganese ion binding"/>
    <property type="evidence" value="ECO:0007669"/>
    <property type="project" value="TreeGrafter"/>
</dbReference>
<feature type="binding site" evidence="8">
    <location>
        <position position="209"/>
    </location>
    <ligand>
        <name>Mn(2+)</name>
        <dbReference type="ChEBI" id="CHEBI:29035"/>
    </ligand>
</feature>
<proteinExistence type="inferred from homology"/>
<gene>
    <name evidence="12" type="ORF">NOO_LOCUS7135</name>
</gene>
<dbReference type="GO" id="GO:0004784">
    <property type="term" value="F:superoxide dismutase activity"/>
    <property type="evidence" value="ECO:0007669"/>
    <property type="project" value="UniProtKB-EC"/>
</dbReference>
<evidence type="ECO:0000256" key="7">
    <source>
        <dbReference type="ARBA" id="ARBA00049204"/>
    </source>
</evidence>
<evidence type="ECO:0000313" key="13">
    <source>
        <dbReference type="Proteomes" id="UP000271087"/>
    </source>
</evidence>
<dbReference type="AlphaFoldDB" id="A0A182EGB4"/>
<dbReference type="Gene3D" id="1.10.287.990">
    <property type="entry name" value="Fe,Mn superoxide dismutase (SOD) domain"/>
    <property type="match status" value="1"/>
</dbReference>
<feature type="domain" description="Manganese/iron superoxide dismutase N-terminal" evidence="10">
    <location>
        <begin position="50"/>
        <end position="130"/>
    </location>
</feature>
<feature type="binding site" evidence="8">
    <location>
        <position position="213"/>
    </location>
    <ligand>
        <name>Mn(2+)</name>
        <dbReference type="ChEBI" id="CHEBI:29035"/>
    </ligand>
</feature>
<evidence type="ECO:0000256" key="6">
    <source>
        <dbReference type="ARBA" id="ARBA00023211"/>
    </source>
</evidence>
<feature type="binding site" evidence="8">
    <location>
        <position position="123"/>
    </location>
    <ligand>
        <name>Mn(2+)</name>
        <dbReference type="ChEBI" id="CHEBI:29035"/>
    </ligand>
</feature>